<dbReference type="EC" id="2.1.1.-" evidence="9"/>
<protein>
    <recommendedName>
        <fullName evidence="9">Prepilin leader peptidase/N-methyltransferase</fullName>
        <ecNumber evidence="9">2.1.1.-</ecNumber>
        <ecNumber evidence="9">3.4.23.43</ecNumber>
    </recommendedName>
</protein>
<dbReference type="PANTHER" id="PTHR30487:SF0">
    <property type="entry name" value="PREPILIN LEADER PEPTIDASE_N-METHYLTRANSFERASE-RELATED"/>
    <property type="match status" value="1"/>
</dbReference>
<evidence type="ECO:0000259" key="12">
    <source>
        <dbReference type="Pfam" id="PF06750"/>
    </source>
</evidence>
<keyword evidence="9 13" id="KW-0489">Methyltransferase</keyword>
<evidence type="ECO:0000313" key="13">
    <source>
        <dbReference type="EMBL" id="MBB5714035.1"/>
    </source>
</evidence>
<dbReference type="GO" id="GO:0006465">
    <property type="term" value="P:signal peptide processing"/>
    <property type="evidence" value="ECO:0007669"/>
    <property type="project" value="TreeGrafter"/>
</dbReference>
<organism evidence="13 14">
    <name type="scientific">Sphingomonas aerophila</name>
    <dbReference type="NCBI Taxonomy" id="1344948"/>
    <lineage>
        <taxon>Bacteria</taxon>
        <taxon>Pseudomonadati</taxon>
        <taxon>Pseudomonadota</taxon>
        <taxon>Alphaproteobacteria</taxon>
        <taxon>Sphingomonadales</taxon>
        <taxon>Sphingomonadaceae</taxon>
        <taxon>Sphingomonas</taxon>
    </lineage>
</organism>
<dbReference type="EMBL" id="JACIJK010000002">
    <property type="protein sequence ID" value="MBB5714035.1"/>
    <property type="molecule type" value="Genomic_DNA"/>
</dbReference>
<evidence type="ECO:0000256" key="5">
    <source>
        <dbReference type="ARBA" id="ARBA00022692"/>
    </source>
</evidence>
<gene>
    <name evidence="13" type="ORF">FHS94_000858</name>
</gene>
<dbReference type="AlphaFoldDB" id="A0A7W9ETC8"/>
<evidence type="ECO:0000256" key="3">
    <source>
        <dbReference type="ARBA" id="ARBA00022475"/>
    </source>
</evidence>
<evidence type="ECO:0000256" key="8">
    <source>
        <dbReference type="RuleBase" id="RU003793"/>
    </source>
</evidence>
<dbReference type="Pfam" id="PF06750">
    <property type="entry name" value="A24_N_bact"/>
    <property type="match status" value="1"/>
</dbReference>
<dbReference type="InterPro" id="IPR014032">
    <property type="entry name" value="Peptidase_A24A_bac"/>
</dbReference>
<dbReference type="EC" id="3.4.23.43" evidence="9"/>
<comment type="caution">
    <text evidence="13">The sequence shown here is derived from an EMBL/GenBank/DDBJ whole genome shotgun (WGS) entry which is preliminary data.</text>
</comment>
<comment type="function">
    <text evidence="9">Plays an essential role in type IV pili and type II pseudopili formation by proteolytically removing the leader sequence from substrate proteins and subsequently monomethylating the alpha-amino group of the newly exposed N-terminal phenylalanine.</text>
</comment>
<dbReference type="PRINTS" id="PR00864">
    <property type="entry name" value="PREPILNPTASE"/>
</dbReference>
<feature type="transmembrane region" description="Helical" evidence="10">
    <location>
        <begin position="108"/>
        <end position="128"/>
    </location>
</feature>
<keyword evidence="9 13" id="KW-0378">Hydrolase</keyword>
<feature type="transmembrane region" description="Helical" evidence="10">
    <location>
        <begin position="83"/>
        <end position="101"/>
    </location>
</feature>
<keyword evidence="4" id="KW-0997">Cell inner membrane</keyword>
<sequence>MLGTDLDGQTGLWAAGLGVLGAIVGSFVAALVLRWTADRSVIHGRSACDNCGRTLAAIDLIPVLSFVVLRGRCRTCHTPIDRSHLAIELLAVTIGVVAGLTSPGPTGAAGAVFGWLLLGLGALDLAAFWLPDRLTATLAAGGLISGFAGLAPDLEERLWGGIAGFGVLWLVGEGYRRFRGREGLGGGDPKLLGAIGLWLGWRLLPAVLLIASLFGLGVVMGAALRGRPMARDVALPFGVFLAAAAYPAWVVMIGFAA</sequence>
<keyword evidence="9" id="KW-0511">Multifunctional enzyme</keyword>
<dbReference type="InterPro" id="IPR050882">
    <property type="entry name" value="Prepilin_peptidase/N-MTase"/>
</dbReference>
<dbReference type="InterPro" id="IPR000045">
    <property type="entry name" value="Prepilin_IV_endopep_pep"/>
</dbReference>
<dbReference type="InterPro" id="IPR010627">
    <property type="entry name" value="Prepilin_pept_A24_N"/>
</dbReference>
<evidence type="ECO:0000256" key="9">
    <source>
        <dbReference type="RuleBase" id="RU003794"/>
    </source>
</evidence>
<name>A0A7W9ETC8_9SPHN</name>
<dbReference type="GO" id="GO:0004190">
    <property type="term" value="F:aspartic-type endopeptidase activity"/>
    <property type="evidence" value="ECO:0007669"/>
    <property type="project" value="UniProtKB-EC"/>
</dbReference>
<comment type="subcellular location">
    <subcellularLocation>
        <location evidence="1">Cell inner membrane</location>
        <topology evidence="1">Multi-pass membrane protein</topology>
    </subcellularLocation>
    <subcellularLocation>
        <location evidence="9">Cell membrane</location>
        <topology evidence="9">Multi-pass membrane protein</topology>
    </subcellularLocation>
</comment>
<evidence type="ECO:0000313" key="14">
    <source>
        <dbReference type="Proteomes" id="UP000546200"/>
    </source>
</evidence>
<evidence type="ECO:0000256" key="7">
    <source>
        <dbReference type="ARBA" id="ARBA00023136"/>
    </source>
</evidence>
<dbReference type="GO" id="GO:0005886">
    <property type="term" value="C:plasma membrane"/>
    <property type="evidence" value="ECO:0007669"/>
    <property type="project" value="UniProtKB-SubCell"/>
</dbReference>
<feature type="transmembrane region" description="Helical" evidence="10">
    <location>
        <begin position="134"/>
        <end position="151"/>
    </location>
</feature>
<comment type="similarity">
    <text evidence="2 8">Belongs to the peptidase A24 family.</text>
</comment>
<feature type="domain" description="Prepilin type IV endopeptidase peptidase" evidence="11">
    <location>
        <begin position="112"/>
        <end position="218"/>
    </location>
</feature>
<dbReference type="PANTHER" id="PTHR30487">
    <property type="entry name" value="TYPE 4 PREPILIN-LIKE PROTEINS LEADER PEPTIDE-PROCESSING ENZYME"/>
    <property type="match status" value="1"/>
</dbReference>
<dbReference type="Proteomes" id="UP000546200">
    <property type="component" value="Unassembled WGS sequence"/>
</dbReference>
<feature type="transmembrane region" description="Helical" evidence="10">
    <location>
        <begin position="12"/>
        <end position="33"/>
    </location>
</feature>
<feature type="transmembrane region" description="Helical" evidence="10">
    <location>
        <begin position="195"/>
        <end position="221"/>
    </location>
</feature>
<keyword evidence="6 10" id="KW-1133">Transmembrane helix</keyword>
<dbReference type="RefSeq" id="WP_184054982.1">
    <property type="nucleotide sequence ID" value="NZ_JACIJK010000002.1"/>
</dbReference>
<feature type="domain" description="Prepilin peptidase A24 N-terminal" evidence="12">
    <location>
        <begin position="19"/>
        <end position="97"/>
    </location>
</feature>
<evidence type="ECO:0000256" key="4">
    <source>
        <dbReference type="ARBA" id="ARBA00022519"/>
    </source>
</evidence>
<keyword evidence="9" id="KW-0645">Protease</keyword>
<keyword evidence="9 13" id="KW-0808">Transferase</keyword>
<keyword evidence="7 10" id="KW-0472">Membrane</keyword>
<proteinExistence type="inferred from homology"/>
<keyword evidence="14" id="KW-1185">Reference proteome</keyword>
<comment type="catalytic activity">
    <reaction evidence="9">
        <text>Typically cleaves a -Gly-|-Phe- bond to release an N-terminal, basic peptide of 5-8 residues from type IV prepilin, and then N-methylates the new N-terminal amino group, the methyl donor being S-adenosyl-L-methionine.</text>
        <dbReference type="EC" id="3.4.23.43"/>
    </reaction>
</comment>
<dbReference type="GO" id="GO:0008168">
    <property type="term" value="F:methyltransferase activity"/>
    <property type="evidence" value="ECO:0007669"/>
    <property type="project" value="UniProtKB-KW"/>
</dbReference>
<evidence type="ECO:0000256" key="2">
    <source>
        <dbReference type="ARBA" id="ARBA00005801"/>
    </source>
</evidence>
<accession>A0A7W9ETC8</accession>
<dbReference type="Gene3D" id="1.20.120.1220">
    <property type="match status" value="1"/>
</dbReference>
<evidence type="ECO:0000256" key="10">
    <source>
        <dbReference type="SAM" id="Phobius"/>
    </source>
</evidence>
<dbReference type="Pfam" id="PF01478">
    <property type="entry name" value="Peptidase_A24"/>
    <property type="match status" value="1"/>
</dbReference>
<evidence type="ECO:0000259" key="11">
    <source>
        <dbReference type="Pfam" id="PF01478"/>
    </source>
</evidence>
<keyword evidence="5 9" id="KW-0812">Transmembrane</keyword>
<reference evidence="13 14" key="1">
    <citation type="submission" date="2020-08" db="EMBL/GenBank/DDBJ databases">
        <title>Genomic Encyclopedia of Type Strains, Phase IV (KMG-IV): sequencing the most valuable type-strain genomes for metagenomic binning, comparative biology and taxonomic classification.</title>
        <authorList>
            <person name="Goeker M."/>
        </authorList>
    </citation>
    <scope>NUCLEOTIDE SEQUENCE [LARGE SCALE GENOMIC DNA]</scope>
    <source>
        <strain evidence="13 14">DSM 100044</strain>
    </source>
</reference>
<dbReference type="GO" id="GO:0032259">
    <property type="term" value="P:methylation"/>
    <property type="evidence" value="ECO:0007669"/>
    <property type="project" value="UniProtKB-KW"/>
</dbReference>
<feature type="transmembrane region" description="Helical" evidence="10">
    <location>
        <begin position="233"/>
        <end position="256"/>
    </location>
</feature>
<keyword evidence="3" id="KW-1003">Cell membrane</keyword>
<evidence type="ECO:0000256" key="1">
    <source>
        <dbReference type="ARBA" id="ARBA00004429"/>
    </source>
</evidence>
<evidence type="ECO:0000256" key="6">
    <source>
        <dbReference type="ARBA" id="ARBA00022989"/>
    </source>
</evidence>